<gene>
    <name evidence="1" type="ORF">I4F81_010178</name>
</gene>
<accession>A0ACC3CCX7</accession>
<keyword evidence="2" id="KW-1185">Reference proteome</keyword>
<protein>
    <submittedName>
        <fullName evidence="1">Uncharacterized protein</fullName>
    </submittedName>
</protein>
<organism evidence="1 2">
    <name type="scientific">Pyropia yezoensis</name>
    <name type="common">Susabi-nori</name>
    <name type="synonym">Porphyra yezoensis</name>
    <dbReference type="NCBI Taxonomy" id="2788"/>
    <lineage>
        <taxon>Eukaryota</taxon>
        <taxon>Rhodophyta</taxon>
        <taxon>Bangiophyceae</taxon>
        <taxon>Bangiales</taxon>
        <taxon>Bangiaceae</taxon>
        <taxon>Pyropia</taxon>
    </lineage>
</organism>
<proteinExistence type="predicted"/>
<name>A0ACC3CCX7_PYRYE</name>
<evidence type="ECO:0000313" key="2">
    <source>
        <dbReference type="Proteomes" id="UP000798662"/>
    </source>
</evidence>
<sequence length="408" mass="45559">MSHRQPDCHRRCGAPSVRWEAVAGPLTVAAAPRLWSSRLRGCRGQRRLVISRRASCRPVVVCRPVCRLPPPPVPPPPRSGTGIPPPLRRCGVGGGCAPVRLSRGGGGGWPRDGAEACLWRRQLAGGAPLLPCPRRRPRGGAATMLTREYRLLLPLTPDEYHLAQLYMVAKSSQEETGQEVGEGIEIVKNEPYVGTGGQASGQYTEKIFHLRSKVPRFIAAVLPADSLRLVERSWNAFPHCKTMYTNAWLGDKFHLSVETMHLPDRGQHKNAVNLSKEDLAARVVDVINIATDLPNKIVPGEDPTTFVSKKTGRGKLRDGWEKTVEPIMCAYKVVQLRFRVFGLQTKVEQWGQYYGMRLPFLQYHRKLFCWIDEWYGLKLEDIRHMEAETKRITAEKLAASLAMKAPAA</sequence>
<dbReference type="Proteomes" id="UP000798662">
    <property type="component" value="Chromosome 3"/>
</dbReference>
<evidence type="ECO:0000313" key="1">
    <source>
        <dbReference type="EMBL" id="KAK1867673.1"/>
    </source>
</evidence>
<reference evidence="1" key="1">
    <citation type="submission" date="2019-11" db="EMBL/GenBank/DDBJ databases">
        <title>Nori genome reveals adaptations in red seaweeds to the harsh intertidal environment.</title>
        <authorList>
            <person name="Wang D."/>
            <person name="Mao Y."/>
        </authorList>
    </citation>
    <scope>NUCLEOTIDE SEQUENCE</scope>
    <source>
        <tissue evidence="1">Gametophyte</tissue>
    </source>
</reference>
<comment type="caution">
    <text evidence="1">The sequence shown here is derived from an EMBL/GenBank/DDBJ whole genome shotgun (WGS) entry which is preliminary data.</text>
</comment>
<dbReference type="EMBL" id="CM020620">
    <property type="protein sequence ID" value="KAK1867673.1"/>
    <property type="molecule type" value="Genomic_DNA"/>
</dbReference>